<evidence type="ECO:0000313" key="1">
    <source>
        <dbReference type="EMBL" id="PWL19574.1"/>
    </source>
</evidence>
<organism evidence="1 2">
    <name type="scientific">Falsochrobactrum shanghaiense</name>
    <dbReference type="NCBI Taxonomy" id="2201899"/>
    <lineage>
        <taxon>Bacteria</taxon>
        <taxon>Pseudomonadati</taxon>
        <taxon>Pseudomonadota</taxon>
        <taxon>Alphaproteobacteria</taxon>
        <taxon>Hyphomicrobiales</taxon>
        <taxon>Brucellaceae</taxon>
        <taxon>Falsochrobactrum</taxon>
    </lineage>
</organism>
<dbReference type="EMBL" id="QGDB01000001">
    <property type="protein sequence ID" value="PWL19574.1"/>
    <property type="molecule type" value="Genomic_DNA"/>
</dbReference>
<dbReference type="AlphaFoldDB" id="A0A316JDJ4"/>
<sequence>MKINFTASINREYSTINTNVKPNPDLVPPSIFPPYIAEAQDDFRVFVIIPPYPNMAAGDTINLNIAAGVTSAYEVTSSDVNDQIVVLLTSDSIPAESIKPGNKIPITYNVNNNDSYSDDNMSQNSIIRVADQYNNELNIVSIYENIFLDELTDDCLGKSRTVFASNNDSTIYKDISEAYLLITDTNNNYLYYDHFSTLEAYDNLIFLVDSMKLYRHAGEDVNVWIIAISQDSNSVAIHSTPVAKIKIPASLQISPAKMSYAFSCNALNIVEGKLDIIVEHHEAMESGDIIRVGLFNKNMMKATLFPISDNIIGRDIVIPYTHLNKININYFNNTAFSVAIIKKNINLLTNSFILNIDNFKSD</sequence>
<dbReference type="RefSeq" id="WP_109704964.1">
    <property type="nucleotide sequence ID" value="NZ_QGDB01000001.1"/>
</dbReference>
<keyword evidence="2" id="KW-1185">Reference proteome</keyword>
<protein>
    <submittedName>
        <fullName evidence="1">Uncharacterized protein</fullName>
    </submittedName>
</protein>
<evidence type="ECO:0000313" key="2">
    <source>
        <dbReference type="Proteomes" id="UP000245865"/>
    </source>
</evidence>
<dbReference type="Proteomes" id="UP000245865">
    <property type="component" value="Unassembled WGS sequence"/>
</dbReference>
<name>A0A316JDJ4_9HYPH</name>
<comment type="caution">
    <text evidence="1">The sequence shown here is derived from an EMBL/GenBank/DDBJ whole genome shotgun (WGS) entry which is preliminary data.</text>
</comment>
<reference evidence="1 2" key="1">
    <citation type="submission" date="2018-05" db="EMBL/GenBank/DDBJ databases">
        <title>Comparative genomic sequence analysis between strain HN4 and CCM 8460T (Falsochrobactrum ovis) will provide more evidence to prove that HN4 is a new species of Falsochrobactrum.</title>
        <authorList>
            <person name="Lyu W."/>
            <person name="Sun L."/>
            <person name="Yao L."/>
        </authorList>
    </citation>
    <scope>NUCLEOTIDE SEQUENCE [LARGE SCALE GENOMIC DNA]</scope>
    <source>
        <strain evidence="1 2">HN4</strain>
    </source>
</reference>
<accession>A0A316JDJ4</accession>
<dbReference type="OrthoDB" id="10007834at2"/>
<gene>
    <name evidence="1" type="ORF">DKP76_03265</name>
</gene>
<proteinExistence type="predicted"/>